<proteinExistence type="predicted"/>
<reference evidence="1 2" key="1">
    <citation type="submission" date="2016-11" db="EMBL/GenBank/DDBJ databases">
        <authorList>
            <person name="Jaros S."/>
            <person name="Januszkiewicz K."/>
            <person name="Wedrychowicz H."/>
        </authorList>
    </citation>
    <scope>NUCLEOTIDE SEQUENCE [LARGE SCALE GENOMIC DNA]</scope>
    <source>
        <strain evidence="1 2">DSM 43832</strain>
    </source>
</reference>
<protein>
    <recommendedName>
        <fullName evidence="3">DUF1330 domain-containing protein</fullName>
    </recommendedName>
</protein>
<evidence type="ECO:0000313" key="2">
    <source>
        <dbReference type="Proteomes" id="UP000184363"/>
    </source>
</evidence>
<dbReference type="OrthoDB" id="9787920at2"/>
<evidence type="ECO:0000313" key="1">
    <source>
        <dbReference type="EMBL" id="SHK43576.1"/>
    </source>
</evidence>
<dbReference type="AlphaFoldDB" id="A0A1M6SFU4"/>
<name>A0A1M6SFU4_PSETH</name>
<organism evidence="1 2">
    <name type="scientific">Pseudonocardia thermophila</name>
    <dbReference type="NCBI Taxonomy" id="1848"/>
    <lineage>
        <taxon>Bacteria</taxon>
        <taxon>Bacillati</taxon>
        <taxon>Actinomycetota</taxon>
        <taxon>Actinomycetes</taxon>
        <taxon>Pseudonocardiales</taxon>
        <taxon>Pseudonocardiaceae</taxon>
        <taxon>Pseudonocardia</taxon>
    </lineage>
</organism>
<dbReference type="Proteomes" id="UP000184363">
    <property type="component" value="Unassembled WGS sequence"/>
</dbReference>
<gene>
    <name evidence="1" type="ORF">SAMN05443637_106123</name>
</gene>
<dbReference type="RefSeq" id="WP_073456722.1">
    <property type="nucleotide sequence ID" value="NZ_CALGVN010000039.1"/>
</dbReference>
<sequence>MTVRLCALLWPHDGKDTELRRYEDAVLPLLTEHGGTLVARETVTRTSPDDPLEIHVLEFRDQAGLDGYLTDPRRLALEDDRVRAIARSQVLRLRA</sequence>
<dbReference type="Gene3D" id="3.30.70.100">
    <property type="match status" value="1"/>
</dbReference>
<evidence type="ECO:0008006" key="3">
    <source>
        <dbReference type="Google" id="ProtNLM"/>
    </source>
</evidence>
<keyword evidence="2" id="KW-1185">Reference proteome</keyword>
<dbReference type="EMBL" id="FRAP01000006">
    <property type="protein sequence ID" value="SHK43576.1"/>
    <property type="molecule type" value="Genomic_DNA"/>
</dbReference>
<accession>A0A1M6SFU4</accession>